<reference evidence="2" key="1">
    <citation type="journal article" date="2017" name="Ecol. Evol.">
        <title>Viral gut metagenomics of sympatric wild and domestic canids, and monitoring of viruses: Insights from an endangered wolf population.</title>
        <authorList>
            <person name="Conceicao-Neto N."/>
            <person name="Godinho R."/>
            <person name="Alvares F."/>
            <person name="Yinda C.K."/>
            <person name="Deboutte W."/>
            <person name="Zeller M."/>
            <person name="Laenen L."/>
            <person name="Heylen E."/>
            <person name="Roque S."/>
            <person name="Petrucci-Fonseca F."/>
            <person name="Santos N."/>
            <person name="Van Ranst M."/>
            <person name="Mesquita J.R."/>
            <person name="Matthijnssens J."/>
        </authorList>
    </citation>
    <scope>NUCLEOTIDE SEQUENCE [LARGE SCALE GENOMIC DNA]</scope>
    <source>
        <strain evidence="2">South Douro</strain>
    </source>
</reference>
<feature type="region of interest" description="Disordered" evidence="1">
    <location>
        <begin position="1"/>
        <end position="33"/>
    </location>
</feature>
<dbReference type="EMBL" id="KY214442">
    <property type="protein sequence ID" value="ASM93484.1"/>
    <property type="molecule type" value="Genomic_DNA"/>
</dbReference>
<keyword evidence="3" id="KW-1185">Reference proteome</keyword>
<name>A0A221LEB9_9VIRU</name>
<dbReference type="GeneID" id="80521924"/>
<evidence type="ECO:0000256" key="1">
    <source>
        <dbReference type="SAM" id="MobiDB-lite"/>
    </source>
</evidence>
<organism evidence="2">
    <name type="scientific">Lupine feces-associated gemycircularvirus 2</name>
    <dbReference type="NCBI Taxonomy" id="2017710"/>
    <lineage>
        <taxon>Viruses</taxon>
        <taxon>Monodnaviria</taxon>
        <taxon>Shotokuvirae</taxon>
        <taxon>Cressdnaviricota</taxon>
        <taxon>Repensiviricetes</taxon>
        <taxon>Geplafuvirales</taxon>
        <taxon>Genomoviridae</taxon>
        <taxon>Gemycircularvirus</taxon>
        <taxon>Gemycircularvirus canlup1</taxon>
    </lineage>
</organism>
<feature type="compositionally biased region" description="Basic residues" evidence="1">
    <location>
        <begin position="1"/>
        <end position="20"/>
    </location>
</feature>
<proteinExistence type="predicted"/>
<sequence length="308" mass="34314">MASSGRRTRRSAPRRRRPGSRRFGGTRSRKSRITRRTYRKNRAMPKKRVLNITSKKKRNGMLSWSNTNPSGGSQTTALGPAYVNASTGGLFLFCPTAQNLNTAGGANLAIDVSERTASTCYMKGFSEHIRIQTSSPIPWFWRRICFTVKGYPFSSSTSPTNSEATYLDTTNGLERLWLNIGINNSTTFYNSITSLLFKGVSQKDWTDPLIAPLDTSRVTVKFDKTWTIKSGNAAGAVTERKHYFPMNHNLVYDDDENGAAMTTSYYSVDSKAGMGDYFIMDYFSAGTGGGIGDLIRIDSNATLYWHEK</sequence>
<evidence type="ECO:0000313" key="2">
    <source>
        <dbReference type="EMBL" id="ASM93484.1"/>
    </source>
</evidence>
<accession>A0A221LEB9</accession>
<dbReference type="Proteomes" id="UP000275921">
    <property type="component" value="Segment"/>
</dbReference>
<protein>
    <submittedName>
        <fullName evidence="2">Capsid</fullName>
    </submittedName>
</protein>
<evidence type="ECO:0000313" key="3">
    <source>
        <dbReference type="Proteomes" id="UP000275921"/>
    </source>
</evidence>
<dbReference type="KEGG" id="vg:80521924"/>
<dbReference type="RefSeq" id="YP_010784658.1">
    <property type="nucleotide sequence ID" value="NC_075338.1"/>
</dbReference>